<proteinExistence type="predicted"/>
<accession>A0A699RIJ5</accession>
<comment type="caution">
    <text evidence="1">The sequence shown here is derived from an EMBL/GenBank/DDBJ whole genome shotgun (WGS) entry which is preliminary data.</text>
</comment>
<organism evidence="1">
    <name type="scientific">Tanacetum cinerariifolium</name>
    <name type="common">Dalmatian daisy</name>
    <name type="synonym">Chrysanthemum cinerariifolium</name>
    <dbReference type="NCBI Taxonomy" id="118510"/>
    <lineage>
        <taxon>Eukaryota</taxon>
        <taxon>Viridiplantae</taxon>
        <taxon>Streptophyta</taxon>
        <taxon>Embryophyta</taxon>
        <taxon>Tracheophyta</taxon>
        <taxon>Spermatophyta</taxon>
        <taxon>Magnoliopsida</taxon>
        <taxon>eudicotyledons</taxon>
        <taxon>Gunneridae</taxon>
        <taxon>Pentapetalae</taxon>
        <taxon>asterids</taxon>
        <taxon>campanulids</taxon>
        <taxon>Asterales</taxon>
        <taxon>Asteraceae</taxon>
        <taxon>Asteroideae</taxon>
        <taxon>Anthemideae</taxon>
        <taxon>Anthemidinae</taxon>
        <taxon>Tanacetum</taxon>
    </lineage>
</organism>
<dbReference type="EMBL" id="BKCJ011100721">
    <property type="protein sequence ID" value="GFC85583.1"/>
    <property type="molecule type" value="Genomic_DNA"/>
</dbReference>
<reference evidence="1" key="1">
    <citation type="journal article" date="2019" name="Sci. Rep.">
        <title>Draft genome of Tanacetum cinerariifolium, the natural source of mosquito coil.</title>
        <authorList>
            <person name="Yamashiro T."/>
            <person name="Shiraishi A."/>
            <person name="Satake H."/>
            <person name="Nakayama K."/>
        </authorList>
    </citation>
    <scope>NUCLEOTIDE SEQUENCE</scope>
</reference>
<dbReference type="AlphaFoldDB" id="A0A699RIJ5"/>
<gene>
    <name evidence="1" type="ORF">Tci_857553</name>
</gene>
<name>A0A699RIJ5_TANCI</name>
<feature type="non-terminal residue" evidence="1">
    <location>
        <position position="1"/>
    </location>
</feature>
<protein>
    <submittedName>
        <fullName evidence="1">Uncharacterized protein</fullName>
    </submittedName>
</protein>
<sequence length="30" mass="3344">HILNDGQSAVVQLDSRYLVCTLVTNIRALM</sequence>
<evidence type="ECO:0000313" key="1">
    <source>
        <dbReference type="EMBL" id="GFC85583.1"/>
    </source>
</evidence>